<dbReference type="EMBL" id="JBHSPR010000007">
    <property type="protein sequence ID" value="MFC6016375.1"/>
    <property type="molecule type" value="Genomic_DNA"/>
</dbReference>
<dbReference type="Proteomes" id="UP001596203">
    <property type="component" value="Unassembled WGS sequence"/>
</dbReference>
<sequence length="146" mass="16038">MRGSREDDNSANLDDVERRLRDIRDNPEKSTTLRALAQYQLERIAGIRAMACGSGADGTPAVTMERLGPFTFSAIPETSVVAVEVDRRGSAPLVAVVSADEIRRLTPLFEHVRDRAERGQTAGIDLRAAFLGLLGHDPFDGEFEDR</sequence>
<name>A0ABW1K4B1_9ACTN</name>
<evidence type="ECO:0000256" key="1">
    <source>
        <dbReference type="SAM" id="MobiDB-lite"/>
    </source>
</evidence>
<organism evidence="2 3">
    <name type="scientific">Plantactinospora solaniradicis</name>
    <dbReference type="NCBI Taxonomy" id="1723736"/>
    <lineage>
        <taxon>Bacteria</taxon>
        <taxon>Bacillati</taxon>
        <taxon>Actinomycetota</taxon>
        <taxon>Actinomycetes</taxon>
        <taxon>Micromonosporales</taxon>
        <taxon>Micromonosporaceae</taxon>
        <taxon>Plantactinospora</taxon>
    </lineage>
</organism>
<protein>
    <recommendedName>
        <fullName evidence="4">YbaB/EbfC family DNA-binding protein</fullName>
    </recommendedName>
</protein>
<feature type="region of interest" description="Disordered" evidence="1">
    <location>
        <begin position="1"/>
        <end position="24"/>
    </location>
</feature>
<reference evidence="3" key="1">
    <citation type="journal article" date="2019" name="Int. J. Syst. Evol. Microbiol.">
        <title>The Global Catalogue of Microorganisms (GCM) 10K type strain sequencing project: providing services to taxonomists for standard genome sequencing and annotation.</title>
        <authorList>
            <consortium name="The Broad Institute Genomics Platform"/>
            <consortium name="The Broad Institute Genome Sequencing Center for Infectious Disease"/>
            <person name="Wu L."/>
            <person name="Ma J."/>
        </authorList>
    </citation>
    <scope>NUCLEOTIDE SEQUENCE [LARGE SCALE GENOMIC DNA]</scope>
    <source>
        <strain evidence="3">ZS-35-S2</strain>
    </source>
</reference>
<comment type="caution">
    <text evidence="2">The sequence shown here is derived from an EMBL/GenBank/DDBJ whole genome shotgun (WGS) entry which is preliminary data.</text>
</comment>
<accession>A0ABW1K4B1</accession>
<keyword evidence="3" id="KW-1185">Reference proteome</keyword>
<gene>
    <name evidence="2" type="ORF">ACFP2T_09205</name>
</gene>
<proteinExistence type="predicted"/>
<evidence type="ECO:0000313" key="2">
    <source>
        <dbReference type="EMBL" id="MFC6016375.1"/>
    </source>
</evidence>
<evidence type="ECO:0000313" key="3">
    <source>
        <dbReference type="Proteomes" id="UP001596203"/>
    </source>
</evidence>
<dbReference type="RefSeq" id="WP_377419678.1">
    <property type="nucleotide sequence ID" value="NZ_JBHSPR010000007.1"/>
</dbReference>
<evidence type="ECO:0008006" key="4">
    <source>
        <dbReference type="Google" id="ProtNLM"/>
    </source>
</evidence>
<feature type="compositionally biased region" description="Basic and acidic residues" evidence="1">
    <location>
        <begin position="15"/>
        <end position="24"/>
    </location>
</feature>